<dbReference type="EMBL" id="KV425924">
    <property type="protein sequence ID" value="KZV97925.1"/>
    <property type="molecule type" value="Genomic_DNA"/>
</dbReference>
<reference evidence="7 8" key="1">
    <citation type="journal article" date="2016" name="Mol. Biol. Evol.">
        <title>Comparative Genomics of Early-Diverging Mushroom-Forming Fungi Provides Insights into the Origins of Lignocellulose Decay Capabilities.</title>
        <authorList>
            <person name="Nagy L.G."/>
            <person name="Riley R."/>
            <person name="Tritt A."/>
            <person name="Adam C."/>
            <person name="Daum C."/>
            <person name="Floudas D."/>
            <person name="Sun H."/>
            <person name="Yadav J.S."/>
            <person name="Pangilinan J."/>
            <person name="Larsson K.H."/>
            <person name="Matsuura K."/>
            <person name="Barry K."/>
            <person name="Labutti K."/>
            <person name="Kuo R."/>
            <person name="Ohm R.A."/>
            <person name="Bhattacharya S.S."/>
            <person name="Shirouzu T."/>
            <person name="Yoshinaga Y."/>
            <person name="Martin F.M."/>
            <person name="Grigoriev I.V."/>
            <person name="Hibbett D.S."/>
        </authorList>
    </citation>
    <scope>NUCLEOTIDE SEQUENCE [LARGE SCALE GENOMIC DNA]</scope>
    <source>
        <strain evidence="7 8">HHB12029</strain>
    </source>
</reference>
<proteinExistence type="predicted"/>
<dbReference type="OrthoDB" id="2122982at2759"/>
<dbReference type="AlphaFoldDB" id="A0A165LJB3"/>
<dbReference type="Proteomes" id="UP000077266">
    <property type="component" value="Unassembled WGS sequence"/>
</dbReference>
<keyword evidence="3" id="KW-0862">Zinc</keyword>
<evidence type="ECO:0000256" key="3">
    <source>
        <dbReference type="ARBA" id="ARBA00022833"/>
    </source>
</evidence>
<dbReference type="InterPro" id="IPR000433">
    <property type="entry name" value="Znf_ZZ"/>
</dbReference>
<dbReference type="InterPro" id="IPR043145">
    <property type="entry name" value="Znf_ZZ_sf"/>
</dbReference>
<feature type="coiled-coil region" evidence="4">
    <location>
        <begin position="33"/>
        <end position="60"/>
    </location>
</feature>
<dbReference type="SUPFAM" id="SSF57850">
    <property type="entry name" value="RING/U-box"/>
    <property type="match status" value="1"/>
</dbReference>
<evidence type="ECO:0000256" key="1">
    <source>
        <dbReference type="ARBA" id="ARBA00022723"/>
    </source>
</evidence>
<sequence length="1037" mass="115444">MAGNEGSDPQHQPLVSLSVEGVELFGRDRAPKQSSLSVNVERAENALESASDRVQAVHAKWQQNSDVITAAATSFGNFMESELAKKSARDVLGMAKKVIGALDCIQSVHPFVGVAVVAFKAIISFEVERRENERRVSGLIVQGTDMMVTILQLNGLPPDPKVVLPGQQTVQGRLQTVLDQIVKKLQECGNAIDKYYKVTPLVRFARSHHFGENFMALAKNFADLKTDVLNALTIRTAVRMEDAISTIDKIYEMILTKSEQEKHFEVEVRTRGGLASCLNDSNKMLQLATAAGENMKVDVTGQGKGLSAAVLYDLRTPLEGLLDENRGIFDAMLKAQTSEIESAIKTTETRLLHAFSAGAYENVIDPHIRYVWKVMKWSLSVETPFFIAAVYDHFAERFAQALRTQLDASDPHSHVPPPSALVPTTTNADTIEEQPPPVSIADEWCLAYLDIFYVPALKEAFDDDTNGLVNVREVNSFSAARHLPEDWQILRRLVYAAAGWHVEMCTYCAMVQALLNKIVYLQDEVLPANRALVCSYLNSEGVAYVKLLTRGVSDCNWATELIELAGERMSVQGEQLRVHLADIKYEIPSDEFVPLYFGKGRIEQYLLPLVFSLLRRHVEIIMLARTETLDRRELGTADSSLMHVMNRALARVQHLEESFNQQGINPKTKFKTFAKGLYRYLSDPDAAPNDVQYWRDNMQVPEEFDIDLSEITVNDLRYGIPTATWPGQSTAKMDEYIELAKLSALDSFRFLDGPSYLPPEKAEAFVKMKEALSGDELVYCDARADLNLRETTVVHSYGCNGCRKSPLIDSMFDCLDCGDGSYQLCAECAMKATDEHDWFDPAHTLKHNMMRYSVEISLHRAARMTFFAQERLRFILTADEGESDSDSDTISEPEGPESRSKAASHVATPARTCSNCNVGLVSTTEFYCCVTCFDMNSSKCFLCSNCVNLSTFTNDAAAHTAQGHWIALIRDLEAPSATGRAAAMRKTTDSEEEEMTVAKLGERVDVLQNRVESLSTDIEKILTLVQALASTLQPPPE</sequence>
<protein>
    <recommendedName>
        <fullName evidence="6">ZZ-type domain-containing protein</fullName>
    </recommendedName>
</protein>
<evidence type="ECO:0000313" key="8">
    <source>
        <dbReference type="Proteomes" id="UP000077266"/>
    </source>
</evidence>
<keyword evidence="8" id="KW-1185">Reference proteome</keyword>
<name>A0A165LJB3_EXIGL</name>
<dbReference type="SMART" id="SM00291">
    <property type="entry name" value="ZnF_ZZ"/>
    <property type="match status" value="1"/>
</dbReference>
<dbReference type="GO" id="GO:0008270">
    <property type="term" value="F:zinc ion binding"/>
    <property type="evidence" value="ECO:0007669"/>
    <property type="project" value="UniProtKB-KW"/>
</dbReference>
<evidence type="ECO:0000256" key="2">
    <source>
        <dbReference type="ARBA" id="ARBA00022771"/>
    </source>
</evidence>
<keyword evidence="1" id="KW-0479">Metal-binding</keyword>
<dbReference type="STRING" id="1314781.A0A165LJB3"/>
<evidence type="ECO:0000256" key="5">
    <source>
        <dbReference type="SAM" id="MobiDB-lite"/>
    </source>
</evidence>
<organism evidence="7 8">
    <name type="scientific">Exidia glandulosa HHB12029</name>
    <dbReference type="NCBI Taxonomy" id="1314781"/>
    <lineage>
        <taxon>Eukaryota</taxon>
        <taxon>Fungi</taxon>
        <taxon>Dikarya</taxon>
        <taxon>Basidiomycota</taxon>
        <taxon>Agaricomycotina</taxon>
        <taxon>Agaricomycetes</taxon>
        <taxon>Auriculariales</taxon>
        <taxon>Exidiaceae</taxon>
        <taxon>Exidia</taxon>
    </lineage>
</organism>
<dbReference type="Gene3D" id="3.30.60.90">
    <property type="match status" value="1"/>
</dbReference>
<feature type="region of interest" description="Disordered" evidence="5">
    <location>
        <begin position="880"/>
        <end position="904"/>
    </location>
</feature>
<keyword evidence="2" id="KW-0863">Zinc-finger</keyword>
<evidence type="ECO:0000256" key="4">
    <source>
        <dbReference type="SAM" id="Coils"/>
    </source>
</evidence>
<keyword evidence="4" id="KW-0175">Coiled coil</keyword>
<feature type="domain" description="ZZ-type" evidence="6">
    <location>
        <begin position="793"/>
        <end position="838"/>
    </location>
</feature>
<dbReference type="InParanoid" id="A0A165LJB3"/>
<evidence type="ECO:0000259" key="6">
    <source>
        <dbReference type="SMART" id="SM00291"/>
    </source>
</evidence>
<feature type="compositionally biased region" description="Acidic residues" evidence="5">
    <location>
        <begin position="880"/>
        <end position="895"/>
    </location>
</feature>
<evidence type="ECO:0000313" key="7">
    <source>
        <dbReference type="EMBL" id="KZV97925.1"/>
    </source>
</evidence>
<accession>A0A165LJB3</accession>
<gene>
    <name evidence="7" type="ORF">EXIGLDRAFT_832536</name>
</gene>